<dbReference type="AlphaFoldDB" id="A0A4V2UQI6"/>
<dbReference type="Proteomes" id="UP000295135">
    <property type="component" value="Unassembled WGS sequence"/>
</dbReference>
<name>A0A4V2UQI6_9PROT</name>
<sequence length="122" mass="13849">MTGSMLPYPLMDWDVKEVLDKVAADAEERPEMTLEQAWGHLLYHALVARAKAAGKKVSADFSLGAAVWAAIQAREALWRIEHDALLPLCDLDMHSDVIYEEIEAFGRRAPELFDHEHNAFRF</sequence>
<accession>A0A4V2UQI6</accession>
<organism evidence="1 2">
    <name type="scientific">Sulfuritortus calidifontis</name>
    <dbReference type="NCBI Taxonomy" id="1914471"/>
    <lineage>
        <taxon>Bacteria</taxon>
        <taxon>Pseudomonadati</taxon>
        <taxon>Pseudomonadota</taxon>
        <taxon>Betaproteobacteria</taxon>
        <taxon>Nitrosomonadales</taxon>
        <taxon>Thiobacillaceae</taxon>
        <taxon>Sulfuritortus</taxon>
    </lineage>
</organism>
<comment type="caution">
    <text evidence="1">The sequence shown here is derived from an EMBL/GenBank/DDBJ whole genome shotgun (WGS) entry which is preliminary data.</text>
</comment>
<dbReference type="OrthoDB" id="9979730at2"/>
<gene>
    <name evidence="1" type="ORF">EDC61_11431</name>
</gene>
<dbReference type="RefSeq" id="WP_126463919.1">
    <property type="nucleotide sequence ID" value="NZ_AP018721.1"/>
</dbReference>
<reference evidence="1 2" key="1">
    <citation type="submission" date="2019-03" db="EMBL/GenBank/DDBJ databases">
        <title>Genomic Encyclopedia of Type Strains, Phase IV (KMG-IV): sequencing the most valuable type-strain genomes for metagenomic binning, comparative biology and taxonomic classification.</title>
        <authorList>
            <person name="Goeker M."/>
        </authorList>
    </citation>
    <scope>NUCLEOTIDE SEQUENCE [LARGE SCALE GENOMIC DNA]</scope>
    <source>
        <strain evidence="1 2">DSM 103923</strain>
    </source>
</reference>
<keyword evidence="2" id="KW-1185">Reference proteome</keyword>
<evidence type="ECO:0000313" key="2">
    <source>
        <dbReference type="Proteomes" id="UP000295135"/>
    </source>
</evidence>
<evidence type="ECO:0000313" key="1">
    <source>
        <dbReference type="EMBL" id="TCS70704.1"/>
    </source>
</evidence>
<protein>
    <submittedName>
        <fullName evidence="1">Uncharacterized protein</fullName>
    </submittedName>
</protein>
<proteinExistence type="predicted"/>
<dbReference type="EMBL" id="SLZY01000014">
    <property type="protein sequence ID" value="TCS70704.1"/>
    <property type="molecule type" value="Genomic_DNA"/>
</dbReference>